<evidence type="ECO:0000313" key="2">
    <source>
        <dbReference type="Proteomes" id="UP000789572"/>
    </source>
</evidence>
<feature type="non-terminal residue" evidence="1">
    <location>
        <position position="1"/>
    </location>
</feature>
<dbReference type="Proteomes" id="UP000789572">
    <property type="component" value="Unassembled WGS sequence"/>
</dbReference>
<protein>
    <submittedName>
        <fullName evidence="1">3057_t:CDS:1</fullName>
    </submittedName>
</protein>
<proteinExistence type="predicted"/>
<comment type="caution">
    <text evidence="1">The sequence shown here is derived from an EMBL/GenBank/DDBJ whole genome shotgun (WGS) entry which is preliminary data.</text>
</comment>
<keyword evidence="2" id="KW-1185">Reference proteome</keyword>
<gene>
    <name evidence="1" type="ORF">POCULU_LOCUS11184</name>
</gene>
<organism evidence="1 2">
    <name type="scientific">Paraglomus occultum</name>
    <dbReference type="NCBI Taxonomy" id="144539"/>
    <lineage>
        <taxon>Eukaryota</taxon>
        <taxon>Fungi</taxon>
        <taxon>Fungi incertae sedis</taxon>
        <taxon>Mucoromycota</taxon>
        <taxon>Glomeromycotina</taxon>
        <taxon>Glomeromycetes</taxon>
        <taxon>Paraglomerales</taxon>
        <taxon>Paraglomeraceae</taxon>
        <taxon>Paraglomus</taxon>
    </lineage>
</organism>
<dbReference type="EMBL" id="CAJVPJ010007342">
    <property type="protein sequence ID" value="CAG8675008.1"/>
    <property type="molecule type" value="Genomic_DNA"/>
</dbReference>
<feature type="non-terminal residue" evidence="1">
    <location>
        <position position="118"/>
    </location>
</feature>
<evidence type="ECO:0000313" key="1">
    <source>
        <dbReference type="EMBL" id="CAG8675008.1"/>
    </source>
</evidence>
<sequence length="118" mass="13809">KRHFNDMLDIACDESLTMQKFRMKLVREEFEQVAQISKKSKVQDTVKASRKDETTPYSGICEQVDTQMQCNIQEQDNVYEQDDIQNQEDIELIDALGNNDYTVVDINIRNFDPVQKKS</sequence>
<dbReference type="AlphaFoldDB" id="A0A9N9EHE5"/>
<name>A0A9N9EHE5_9GLOM</name>
<accession>A0A9N9EHE5</accession>
<reference evidence="1" key="1">
    <citation type="submission" date="2021-06" db="EMBL/GenBank/DDBJ databases">
        <authorList>
            <person name="Kallberg Y."/>
            <person name="Tangrot J."/>
            <person name="Rosling A."/>
        </authorList>
    </citation>
    <scope>NUCLEOTIDE SEQUENCE</scope>
    <source>
        <strain evidence="1">IA702</strain>
    </source>
</reference>